<dbReference type="Pfam" id="PF13426">
    <property type="entry name" value="PAS_9"/>
    <property type="match status" value="1"/>
</dbReference>
<dbReference type="InterPro" id="IPR000014">
    <property type="entry name" value="PAS"/>
</dbReference>
<dbReference type="InterPro" id="IPR002197">
    <property type="entry name" value="HTH_Fis"/>
</dbReference>
<dbReference type="SUPFAM" id="SSF46689">
    <property type="entry name" value="Homeodomain-like"/>
    <property type="match status" value="1"/>
</dbReference>
<dbReference type="GO" id="GO:0043565">
    <property type="term" value="F:sequence-specific DNA binding"/>
    <property type="evidence" value="ECO:0007669"/>
    <property type="project" value="InterPro"/>
</dbReference>
<dbReference type="RefSeq" id="WP_306885297.1">
    <property type="nucleotide sequence ID" value="NZ_JAUSUL010000002.1"/>
</dbReference>
<dbReference type="InterPro" id="IPR011785">
    <property type="entry name" value="Tscrpt_reg_PpsR-CrtJ"/>
</dbReference>
<organism evidence="2 3">
    <name type="scientific">Amorphus orientalis</name>
    <dbReference type="NCBI Taxonomy" id="649198"/>
    <lineage>
        <taxon>Bacteria</taxon>
        <taxon>Pseudomonadati</taxon>
        <taxon>Pseudomonadota</taxon>
        <taxon>Alphaproteobacteria</taxon>
        <taxon>Hyphomicrobiales</taxon>
        <taxon>Amorphaceae</taxon>
        <taxon>Amorphus</taxon>
    </lineage>
</organism>
<comment type="caution">
    <text evidence="2">The sequence shown here is derived from an EMBL/GenBank/DDBJ whole genome shotgun (WGS) entry which is preliminary data.</text>
</comment>
<protein>
    <submittedName>
        <fullName evidence="2">Transcriptional regulator PpsR</fullName>
    </submittedName>
</protein>
<feature type="domain" description="PAS" evidence="1">
    <location>
        <begin position="162"/>
        <end position="228"/>
    </location>
</feature>
<name>A0AAE3VNS6_9HYPH</name>
<dbReference type="Proteomes" id="UP001229244">
    <property type="component" value="Unassembled WGS sequence"/>
</dbReference>
<dbReference type="PRINTS" id="PR01590">
    <property type="entry name" value="HTHFIS"/>
</dbReference>
<proteinExistence type="predicted"/>
<dbReference type="Gene3D" id="1.20.5.430">
    <property type="match status" value="1"/>
</dbReference>
<dbReference type="EMBL" id="JAUSUL010000002">
    <property type="protein sequence ID" value="MDQ0315467.1"/>
    <property type="molecule type" value="Genomic_DNA"/>
</dbReference>
<dbReference type="PANTHER" id="PTHR44757:SF2">
    <property type="entry name" value="BIOFILM ARCHITECTURE MAINTENANCE PROTEIN MBAA"/>
    <property type="match status" value="1"/>
</dbReference>
<dbReference type="Gene3D" id="3.30.450.20">
    <property type="entry name" value="PAS domain"/>
    <property type="match status" value="3"/>
</dbReference>
<dbReference type="NCBIfam" id="TIGR02040">
    <property type="entry name" value="PpsR-CrtJ"/>
    <property type="match status" value="1"/>
</dbReference>
<accession>A0AAE3VNS6</accession>
<dbReference type="InterPro" id="IPR052155">
    <property type="entry name" value="Biofilm_reg_signaling"/>
</dbReference>
<dbReference type="InterPro" id="IPR009057">
    <property type="entry name" value="Homeodomain-like_sf"/>
</dbReference>
<dbReference type="SMART" id="SM00091">
    <property type="entry name" value="PAS"/>
    <property type="match status" value="3"/>
</dbReference>
<dbReference type="Pfam" id="PF02954">
    <property type="entry name" value="HTH_8"/>
    <property type="match status" value="1"/>
</dbReference>
<dbReference type="Pfam" id="PF13188">
    <property type="entry name" value="PAS_8"/>
    <property type="match status" value="1"/>
</dbReference>
<evidence type="ECO:0000259" key="1">
    <source>
        <dbReference type="SMART" id="SM00091"/>
    </source>
</evidence>
<feature type="domain" description="PAS" evidence="1">
    <location>
        <begin position="282"/>
        <end position="351"/>
    </location>
</feature>
<evidence type="ECO:0000313" key="2">
    <source>
        <dbReference type="EMBL" id="MDQ0315467.1"/>
    </source>
</evidence>
<feature type="domain" description="PAS" evidence="1">
    <location>
        <begin position="26"/>
        <end position="92"/>
    </location>
</feature>
<sequence length="476" mass="52658">MDTSDSLDRRAHFKFPEETFRNLDATSFGALIATTADVVLVVDGDGVIRDVAVGNGDLLSEGLDETTDRRWIDTVTIESRPKVEEMIAAASNGGAIRWRQVNHPARDGVSIPVNYLAQRLGSDDRILVVGKEMRDFTVLQQQVVETQQSMEREYARLRQAEMRYRLLFRLASEPVLVVNAATGKVQDANPAALRVLDRTAERTNGRRFTEFFDSESARSIDRLFAALQTTGEAPSVAACLREQSAPCMVSASLFRRDETAHFLVRLALPEEVDRSGDNGTSESLQAVMRHLPDGFVVTDLDMNVLTCNESFLDIVQFATEDQVKGQSLERWLGRGSIDTSSLSASLREHGTVRNFATFIHSEYGLDEDVEITAVSVPKGEAPCLGFIVRRVTRAAKTTGDMPTGLPRSVDQLTELVGRVPLKDLVREATDVIERLCIEASLQLTHDNRASAAQMLGLSRQSFYAKLRRHGLGDLDS</sequence>
<dbReference type="PANTHER" id="PTHR44757">
    <property type="entry name" value="DIGUANYLATE CYCLASE DGCP"/>
    <property type="match status" value="1"/>
</dbReference>
<dbReference type="CDD" id="cd00130">
    <property type="entry name" value="PAS"/>
    <property type="match status" value="1"/>
</dbReference>
<evidence type="ECO:0000313" key="3">
    <source>
        <dbReference type="Proteomes" id="UP001229244"/>
    </source>
</evidence>
<dbReference type="Gene3D" id="1.10.10.60">
    <property type="entry name" value="Homeodomain-like"/>
    <property type="match status" value="1"/>
</dbReference>
<reference evidence="2" key="1">
    <citation type="submission" date="2023-07" db="EMBL/GenBank/DDBJ databases">
        <title>Genomic Encyclopedia of Type Strains, Phase IV (KMG-IV): sequencing the most valuable type-strain genomes for metagenomic binning, comparative biology and taxonomic classification.</title>
        <authorList>
            <person name="Goeker M."/>
        </authorList>
    </citation>
    <scope>NUCLEOTIDE SEQUENCE</scope>
    <source>
        <strain evidence="2">DSM 21202</strain>
    </source>
</reference>
<dbReference type="AlphaFoldDB" id="A0AAE3VNS6"/>
<gene>
    <name evidence="2" type="ORF">J2S73_001924</name>
</gene>
<dbReference type="InterPro" id="IPR035965">
    <property type="entry name" value="PAS-like_dom_sf"/>
</dbReference>
<keyword evidence="3" id="KW-1185">Reference proteome</keyword>
<dbReference type="SUPFAM" id="SSF55785">
    <property type="entry name" value="PYP-like sensor domain (PAS domain)"/>
    <property type="match status" value="3"/>
</dbReference>